<dbReference type="AlphaFoldDB" id="A0A329EKQ0"/>
<name>A0A329EKQ0_VIBDI</name>
<evidence type="ECO:0000313" key="3">
    <source>
        <dbReference type="Proteomes" id="UP000248729"/>
    </source>
</evidence>
<dbReference type="Pfam" id="PF03692">
    <property type="entry name" value="CxxCxxCC"/>
    <property type="match status" value="1"/>
</dbReference>
<dbReference type="NCBIfam" id="NF003501">
    <property type="entry name" value="PRK05170.1-5"/>
    <property type="match status" value="1"/>
</dbReference>
<dbReference type="PANTHER" id="PTHR37421">
    <property type="entry name" value="UPF0260 PROTEIN YCGN"/>
    <property type="match status" value="1"/>
</dbReference>
<organism evidence="2 3">
    <name type="scientific">Vibrio diazotrophicus</name>
    <dbReference type="NCBI Taxonomy" id="685"/>
    <lineage>
        <taxon>Bacteria</taxon>
        <taxon>Pseudomonadati</taxon>
        <taxon>Pseudomonadota</taxon>
        <taxon>Gammaproteobacteria</taxon>
        <taxon>Vibrionales</taxon>
        <taxon>Vibrionaceae</taxon>
        <taxon>Vibrio</taxon>
    </lineage>
</organism>
<dbReference type="HAMAP" id="MF_00676">
    <property type="entry name" value="UPF0260"/>
    <property type="match status" value="1"/>
</dbReference>
<dbReference type="EMBL" id="QLTR01000003">
    <property type="protein sequence ID" value="RAS67843.1"/>
    <property type="molecule type" value="Genomic_DNA"/>
</dbReference>
<dbReference type="NCBIfam" id="NF003503">
    <property type="entry name" value="PRK05170.2-1"/>
    <property type="match status" value="1"/>
</dbReference>
<sequence>MWWGGITRPPVTDRKNSAMTTPFWESKTLEQMTEAEWESLCDGCGKCCLHKLMDEDSDEVYYTNVACSWLNSKTCACKDYPNRFESGEECLKLTRDKIDEFHWLPDTCAYRLLSQAEPLPQWHPLITGSKAAMHAEGESVRNKVVYEIDVVDWEDHILNHPSRQ</sequence>
<dbReference type="NCBIfam" id="NF003507">
    <property type="entry name" value="PRK05170.2-5"/>
    <property type="match status" value="1"/>
</dbReference>
<dbReference type="PIRSF" id="PIRSF006173">
    <property type="entry name" value="UCP006173"/>
    <property type="match status" value="1"/>
</dbReference>
<dbReference type="Proteomes" id="UP000248729">
    <property type="component" value="Unassembled WGS sequence"/>
</dbReference>
<reference evidence="2 3" key="1">
    <citation type="submission" date="2018-06" db="EMBL/GenBank/DDBJ databases">
        <title>Freshwater and sediment microbial communities from various areas in North America, analyzing microbe dynamics in response to fracking.</title>
        <authorList>
            <person name="Lamendella R."/>
        </authorList>
    </citation>
    <scope>NUCLEOTIDE SEQUENCE [LARGE SCALE GENOMIC DNA]</scope>
    <source>
        <strain evidence="2 3">99A</strain>
    </source>
</reference>
<evidence type="ECO:0000313" key="2">
    <source>
        <dbReference type="EMBL" id="RAS67843.1"/>
    </source>
</evidence>
<dbReference type="InterPro" id="IPR008228">
    <property type="entry name" value="UCP006173"/>
</dbReference>
<accession>A0A329EKQ0</accession>
<comment type="similarity">
    <text evidence="1">Belongs to the UPF0260 family.</text>
</comment>
<proteinExistence type="inferred from homology"/>
<dbReference type="InterPro" id="IPR005358">
    <property type="entry name" value="Puta_zinc/iron-chelating_dom"/>
</dbReference>
<dbReference type="PANTHER" id="PTHR37421:SF1">
    <property type="entry name" value="UPF0260 PROTEIN YCGN"/>
    <property type="match status" value="1"/>
</dbReference>
<protein>
    <recommendedName>
        <fullName evidence="1">UPF0260 protein DET48_103132</fullName>
    </recommendedName>
</protein>
<evidence type="ECO:0000256" key="1">
    <source>
        <dbReference type="HAMAP-Rule" id="MF_00676"/>
    </source>
</evidence>
<gene>
    <name evidence="2" type="ORF">DET48_103132</name>
</gene>
<comment type="caution">
    <text evidence="2">The sequence shown here is derived from an EMBL/GenBank/DDBJ whole genome shotgun (WGS) entry which is preliminary data.</text>
</comment>